<dbReference type="GO" id="GO:0005737">
    <property type="term" value="C:cytoplasm"/>
    <property type="evidence" value="ECO:0007669"/>
    <property type="project" value="TreeGrafter"/>
</dbReference>
<evidence type="ECO:0000256" key="3">
    <source>
        <dbReference type="ARBA" id="ARBA00024227"/>
    </source>
</evidence>
<dbReference type="AlphaFoldDB" id="A0A495ICM4"/>
<dbReference type="GO" id="GO:0004077">
    <property type="term" value="F:biotin--[biotin carboxyl-carrier protein] ligase activity"/>
    <property type="evidence" value="ECO:0007669"/>
    <property type="project" value="UniProtKB-EC"/>
</dbReference>
<evidence type="ECO:0000256" key="1">
    <source>
        <dbReference type="ARBA" id="ARBA00022598"/>
    </source>
</evidence>
<reference evidence="6 7" key="1">
    <citation type="submission" date="2018-10" db="EMBL/GenBank/DDBJ databases">
        <title>Sequencing the genomes of 1000 actinobacteria strains.</title>
        <authorList>
            <person name="Klenk H.-P."/>
        </authorList>
    </citation>
    <scope>NUCLEOTIDE SEQUENCE [LARGE SCALE GENOMIC DNA]</scope>
    <source>
        <strain evidence="6 7">DSM 17894</strain>
    </source>
</reference>
<dbReference type="InterPro" id="IPR004143">
    <property type="entry name" value="BPL_LPL_catalytic"/>
</dbReference>
<feature type="region of interest" description="Disordered" evidence="4">
    <location>
        <begin position="1"/>
        <end position="20"/>
    </location>
</feature>
<dbReference type="Proteomes" id="UP000280008">
    <property type="component" value="Unassembled WGS sequence"/>
</dbReference>
<organism evidence="6 7">
    <name type="scientific">Frondihabitans australicus</name>
    <dbReference type="NCBI Taxonomy" id="386892"/>
    <lineage>
        <taxon>Bacteria</taxon>
        <taxon>Bacillati</taxon>
        <taxon>Actinomycetota</taxon>
        <taxon>Actinomycetes</taxon>
        <taxon>Micrococcales</taxon>
        <taxon>Microbacteriaceae</taxon>
        <taxon>Frondihabitans</taxon>
    </lineage>
</organism>
<dbReference type="EC" id="6.3.4.15" evidence="3"/>
<dbReference type="CDD" id="cd16442">
    <property type="entry name" value="BPL"/>
    <property type="match status" value="1"/>
</dbReference>
<keyword evidence="1 6" id="KW-0436">Ligase</keyword>
<dbReference type="Gene3D" id="2.30.30.100">
    <property type="match status" value="1"/>
</dbReference>
<dbReference type="PANTHER" id="PTHR12835:SF5">
    <property type="entry name" value="BIOTIN--PROTEIN LIGASE"/>
    <property type="match status" value="1"/>
</dbReference>
<evidence type="ECO:0000256" key="4">
    <source>
        <dbReference type="SAM" id="MobiDB-lite"/>
    </source>
</evidence>
<dbReference type="Pfam" id="PF02237">
    <property type="entry name" value="BPL_C"/>
    <property type="match status" value="1"/>
</dbReference>
<dbReference type="InterPro" id="IPR004408">
    <property type="entry name" value="Biotin_CoA_COase_ligase"/>
</dbReference>
<gene>
    <name evidence="6" type="ORF">C8E83_0308</name>
</gene>
<comment type="caution">
    <text evidence="6">The sequence shown here is derived from an EMBL/GenBank/DDBJ whole genome shotgun (WGS) entry which is preliminary data.</text>
</comment>
<dbReference type="Gene3D" id="3.30.930.10">
    <property type="entry name" value="Bira Bifunctional Protein, Domain 2"/>
    <property type="match status" value="1"/>
</dbReference>
<keyword evidence="2" id="KW-0092">Biotin</keyword>
<sequence>MVSDEAPGGVTDPAPSGLSDLSGLSGRQLLPITAATASHLDFRHTTGSTNTDLAAIAASLPHLAVVASLDQRSGRGRLDRRWSSPAGQTLAASVLLRPRTPSGGPLPDDAWAWFPLLAGTALHGAIADLLPDADVTVKWPNDVQIRGLKVSGLLAELVAVDGAQDAVVMGAGLNLTIPPEHLPTPTSTSLAIEGAAGSAYEIADAVFASYLVRLDALVTTLGGDAGAAAVRQVVEAVCGTLGRRVRVELPDGTNRFGTAQNLDDGGRLVVLEDDSSALLTVSAGDVTHLRYE</sequence>
<accession>A0A495ICM4</accession>
<dbReference type="Pfam" id="PF03099">
    <property type="entry name" value="BPL_LplA_LipB"/>
    <property type="match status" value="1"/>
</dbReference>
<evidence type="ECO:0000256" key="2">
    <source>
        <dbReference type="ARBA" id="ARBA00023267"/>
    </source>
</evidence>
<keyword evidence="7" id="KW-1185">Reference proteome</keyword>
<dbReference type="EMBL" id="RBKS01000001">
    <property type="protein sequence ID" value="RKR73218.1"/>
    <property type="molecule type" value="Genomic_DNA"/>
</dbReference>
<evidence type="ECO:0000259" key="5">
    <source>
        <dbReference type="PROSITE" id="PS51733"/>
    </source>
</evidence>
<proteinExistence type="predicted"/>
<evidence type="ECO:0000313" key="6">
    <source>
        <dbReference type="EMBL" id="RKR73218.1"/>
    </source>
</evidence>
<feature type="domain" description="BPL/LPL catalytic" evidence="5">
    <location>
        <begin position="28"/>
        <end position="218"/>
    </location>
</feature>
<dbReference type="RefSeq" id="WP_245981339.1">
    <property type="nucleotide sequence ID" value="NZ_RBKS01000001.1"/>
</dbReference>
<dbReference type="InterPro" id="IPR045864">
    <property type="entry name" value="aa-tRNA-synth_II/BPL/LPL"/>
</dbReference>
<protein>
    <recommendedName>
        <fullName evidence="3">biotin--[biotin carboxyl-carrier protein] ligase</fullName>
        <ecNumber evidence="3">6.3.4.15</ecNumber>
    </recommendedName>
</protein>
<dbReference type="SUPFAM" id="SSF55681">
    <property type="entry name" value="Class II aaRS and biotin synthetases"/>
    <property type="match status" value="1"/>
</dbReference>
<dbReference type="PROSITE" id="PS51733">
    <property type="entry name" value="BPL_LPL_CATALYTIC"/>
    <property type="match status" value="1"/>
</dbReference>
<evidence type="ECO:0000313" key="7">
    <source>
        <dbReference type="Proteomes" id="UP000280008"/>
    </source>
</evidence>
<name>A0A495ICM4_9MICO</name>
<dbReference type="InterPro" id="IPR003142">
    <property type="entry name" value="BPL_C"/>
</dbReference>
<dbReference type="NCBIfam" id="TIGR00121">
    <property type="entry name" value="birA_ligase"/>
    <property type="match status" value="1"/>
</dbReference>
<dbReference type="PANTHER" id="PTHR12835">
    <property type="entry name" value="BIOTIN PROTEIN LIGASE"/>
    <property type="match status" value="1"/>
</dbReference>